<evidence type="ECO:0000313" key="2">
    <source>
        <dbReference type="EMBL" id="EGO27404.1"/>
    </source>
</evidence>
<feature type="compositionally biased region" description="Polar residues" evidence="1">
    <location>
        <begin position="114"/>
        <end position="134"/>
    </location>
</feature>
<evidence type="ECO:0000256" key="1">
    <source>
        <dbReference type="SAM" id="MobiDB-lite"/>
    </source>
</evidence>
<sequence length="650" mass="68209">MSPPTTAPPKSREVPPSKAAPPAQQPAPQVKPGPKDQVSNTQHPTKQPTQLPYSKKVPRRSSKPIINWFQRKLAGTVKTRRVSDGSPVLAPVAEVGSGRKGRNGTALPVKTRSTRSVSSPWPQPSRVSSQRNGVGNNGGALGQSRRDDIHLQRKTISLNGDGDFDEHSEIERDVETSTHHSSLARDSMWSPTSPLEADEDASVRPLPPSAPPSPSPSHSSSSYMSDPRTFRSIAASTKPTTLLSIDMAPAGIGHIAQVPVTPVSQIAPRFPPHVRSSSTGISAGHVGSGASITFSALPPSPQSSSRPSSFMNQANAGSSSPGGGGPSSNSNNMNGVQAPLHTAHHPRNNPRPSSPPMDNASVLTLASSAYAIPGARLTLGSVGSAALFAMGVGDSVSQLGGSMAGDGEGENSSHFLLADDDRLDVYGDRDVDASLRALRPRSSRRGSWESEASGWSARILGAGAGLSMGSKSLWTSNSVRTNGLLSVENEEKEAAEESKDEDNRNSSSNSRNNSVKVPSPNTRLAGGDVSPTKPQVTDVEKMVLDEASAPEIVAIAPPLEQREESTETTGTKVPPVSEQEQSQQSVESKQDDRQDADDESHPSTSYRSPSSSYDSGRTASDGDLHSLAATNRTETWQSALSIPAPSTPVG</sequence>
<feature type="compositionally biased region" description="Low complexity" evidence="1">
    <location>
        <begin position="505"/>
        <end position="521"/>
    </location>
</feature>
<gene>
    <name evidence="2" type="ORF">SERLADRAFT_435182</name>
</gene>
<proteinExistence type="predicted"/>
<feature type="compositionally biased region" description="Low complexity" evidence="1">
    <location>
        <begin position="573"/>
        <end position="587"/>
    </location>
</feature>
<organism>
    <name type="scientific">Serpula lacrymans var. lacrymans (strain S7.9)</name>
    <name type="common">Dry rot fungus</name>
    <dbReference type="NCBI Taxonomy" id="578457"/>
    <lineage>
        <taxon>Eukaryota</taxon>
        <taxon>Fungi</taxon>
        <taxon>Dikarya</taxon>
        <taxon>Basidiomycota</taxon>
        <taxon>Agaricomycotina</taxon>
        <taxon>Agaricomycetes</taxon>
        <taxon>Agaricomycetidae</taxon>
        <taxon>Boletales</taxon>
        <taxon>Coniophorineae</taxon>
        <taxon>Serpulaceae</taxon>
        <taxon>Serpula</taxon>
    </lineage>
</organism>
<dbReference type="GeneID" id="18814514"/>
<feature type="compositionally biased region" description="Pro residues" evidence="1">
    <location>
        <begin position="205"/>
        <end position="215"/>
    </location>
</feature>
<dbReference type="RefSeq" id="XP_007315495.1">
    <property type="nucleotide sequence ID" value="XM_007315433.1"/>
</dbReference>
<dbReference type="Proteomes" id="UP000008064">
    <property type="component" value="Unassembled WGS sequence"/>
</dbReference>
<dbReference type="OrthoDB" id="3269047at2759"/>
<feature type="compositionally biased region" description="Polar residues" evidence="1">
    <location>
        <begin position="628"/>
        <end position="640"/>
    </location>
</feature>
<dbReference type="HOGENOM" id="CLU_025278_0_0_1"/>
<dbReference type="KEGG" id="sla:SERLADRAFT_435182"/>
<accession>F8NMK7</accession>
<feature type="region of interest" description="Disordered" evidence="1">
    <location>
        <begin position="484"/>
        <end position="650"/>
    </location>
</feature>
<feature type="compositionally biased region" description="Basic and acidic residues" evidence="1">
    <location>
        <begin position="165"/>
        <end position="178"/>
    </location>
</feature>
<feature type="compositionally biased region" description="Low complexity" evidence="1">
    <location>
        <begin position="602"/>
        <end position="618"/>
    </location>
</feature>
<reference evidence="2" key="1">
    <citation type="submission" date="2011-04" db="EMBL/GenBank/DDBJ databases">
        <title>Evolution of plant cell wall degrading machinery underlies the functional diversity of forest fungi.</title>
        <authorList>
            <consortium name="US DOE Joint Genome Institute (JGI-PGF)"/>
            <person name="Eastwood D.C."/>
            <person name="Floudas D."/>
            <person name="Binder M."/>
            <person name="Majcherczyk A."/>
            <person name="Schneider P."/>
            <person name="Aerts A."/>
            <person name="Asiegbu F.O."/>
            <person name="Baker S.E."/>
            <person name="Barry K."/>
            <person name="Bendiksby M."/>
            <person name="Blumentritt M."/>
            <person name="Coutinho P.M."/>
            <person name="Cullen D."/>
            <person name="Cullen D."/>
            <person name="Gathman A."/>
            <person name="Goodell B."/>
            <person name="Henrissat B."/>
            <person name="Ihrmark K."/>
            <person name="Kauserud H."/>
            <person name="Kohler A."/>
            <person name="LaButti K."/>
            <person name="Lapidus A."/>
            <person name="Lavin J.L."/>
            <person name="Lee Y.-H."/>
            <person name="Lindquist E."/>
            <person name="Lilly W."/>
            <person name="Lucas S."/>
            <person name="Morin E."/>
            <person name="Murat C."/>
            <person name="Oguiza J.A."/>
            <person name="Park J."/>
            <person name="Pisabarro A.G."/>
            <person name="Riley R."/>
            <person name="Rosling A."/>
            <person name="Salamov A."/>
            <person name="Schmidt O."/>
            <person name="Schmutz J."/>
            <person name="Skrede I."/>
            <person name="Stenlid J."/>
            <person name="Wiebenga A."/>
            <person name="Xie X."/>
            <person name="Kues U."/>
            <person name="Hibbett D.S."/>
            <person name="Hoffmeister D."/>
            <person name="Hogberg N."/>
            <person name="Martin F."/>
            <person name="Grigoriev I.V."/>
            <person name="Watkinson S.C."/>
        </authorList>
    </citation>
    <scope>NUCLEOTIDE SEQUENCE</scope>
    <source>
        <strain evidence="2">S7.9</strain>
    </source>
</reference>
<feature type="region of interest" description="Disordered" evidence="1">
    <location>
        <begin position="292"/>
        <end position="360"/>
    </location>
</feature>
<feature type="compositionally biased region" description="Basic and acidic residues" evidence="1">
    <location>
        <begin position="495"/>
        <end position="504"/>
    </location>
</feature>
<protein>
    <submittedName>
        <fullName evidence="2">Uncharacterized protein</fullName>
    </submittedName>
</protein>
<feature type="compositionally biased region" description="Polar residues" evidence="1">
    <location>
        <begin position="37"/>
        <end position="52"/>
    </location>
</feature>
<feature type="compositionally biased region" description="Low complexity" evidence="1">
    <location>
        <begin position="216"/>
        <end position="227"/>
    </location>
</feature>
<feature type="compositionally biased region" description="Low complexity" evidence="1">
    <location>
        <begin position="302"/>
        <end position="319"/>
    </location>
</feature>
<dbReference type="AlphaFoldDB" id="F8NMK7"/>
<feature type="region of interest" description="Disordered" evidence="1">
    <location>
        <begin position="1"/>
        <end position="232"/>
    </location>
</feature>
<dbReference type="EMBL" id="GL945431">
    <property type="protein sequence ID" value="EGO27404.1"/>
    <property type="molecule type" value="Genomic_DNA"/>
</dbReference>
<name>F8NMK7_SERL9</name>